<proteinExistence type="predicted"/>
<evidence type="ECO:0000256" key="1">
    <source>
        <dbReference type="SAM" id="Coils"/>
    </source>
</evidence>
<dbReference type="STRING" id="1497955.HMPREF1872_01160"/>
<evidence type="ECO:0000256" key="2">
    <source>
        <dbReference type="SAM" id="MobiDB-lite"/>
    </source>
</evidence>
<keyword evidence="4" id="KW-1185">Reference proteome</keyword>
<name>A0A133Y7E6_9FIRM</name>
<gene>
    <name evidence="3" type="ORF">HMPREF1872_01160</name>
</gene>
<feature type="region of interest" description="Disordered" evidence="2">
    <location>
        <begin position="90"/>
        <end position="118"/>
    </location>
</feature>
<dbReference type="Proteomes" id="UP000070080">
    <property type="component" value="Unassembled WGS sequence"/>
</dbReference>
<organism evidence="3 4">
    <name type="scientific">Amygdalobacter nucleatus</name>
    <dbReference type="NCBI Taxonomy" id="3029274"/>
    <lineage>
        <taxon>Bacteria</taxon>
        <taxon>Bacillati</taxon>
        <taxon>Bacillota</taxon>
        <taxon>Clostridia</taxon>
        <taxon>Eubacteriales</taxon>
        <taxon>Oscillospiraceae</taxon>
        <taxon>Amygdalobacter</taxon>
    </lineage>
</organism>
<protein>
    <submittedName>
        <fullName evidence="3">Uncharacterized protein</fullName>
    </submittedName>
</protein>
<evidence type="ECO:0000313" key="4">
    <source>
        <dbReference type="Proteomes" id="UP000070080"/>
    </source>
</evidence>
<evidence type="ECO:0000313" key="3">
    <source>
        <dbReference type="EMBL" id="KXB39134.1"/>
    </source>
</evidence>
<comment type="caution">
    <text evidence="3">The sequence shown here is derived from an EMBL/GenBank/DDBJ whole genome shotgun (WGS) entry which is preliminary data.</text>
</comment>
<feature type="compositionally biased region" description="Basic and acidic residues" evidence="2">
    <location>
        <begin position="101"/>
        <end position="118"/>
    </location>
</feature>
<dbReference type="EMBL" id="LSCV01000042">
    <property type="protein sequence ID" value="KXB39134.1"/>
    <property type="molecule type" value="Genomic_DNA"/>
</dbReference>
<dbReference type="RefSeq" id="WP_066714683.1">
    <property type="nucleotide sequence ID" value="NZ_KQ959596.1"/>
</dbReference>
<reference evidence="4" key="1">
    <citation type="submission" date="2016-01" db="EMBL/GenBank/DDBJ databases">
        <authorList>
            <person name="Mitreva M."/>
            <person name="Pepin K.H."/>
            <person name="Mihindukulasuriya K.A."/>
            <person name="Fulton R."/>
            <person name="Fronick C."/>
            <person name="O'Laughlin M."/>
            <person name="Miner T."/>
            <person name="Herter B."/>
            <person name="Rosa B.A."/>
            <person name="Cordes M."/>
            <person name="Tomlinson C."/>
            <person name="Wollam A."/>
            <person name="Palsikar V.B."/>
            <person name="Mardis E.R."/>
            <person name="Wilson R.K."/>
        </authorList>
    </citation>
    <scope>NUCLEOTIDE SEQUENCE [LARGE SCALE GENOMIC DNA]</scope>
    <source>
        <strain evidence="4">KA00274</strain>
    </source>
</reference>
<feature type="coiled-coil region" evidence="1">
    <location>
        <begin position="122"/>
        <end position="180"/>
    </location>
</feature>
<dbReference type="AlphaFoldDB" id="A0A133Y7E6"/>
<sequence length="319" mass="35737">METESMWKIKFSSLRQSFCLACLCVLALLLGACQETTELSESKDKSPWLILSETAANSQVNPSESLDNSDQETVSTQNVGNRFVTETISEANSNDSLPLPEEPKETSEKIEYEKANSSSKKLEAVKSDNKELSNINADLESEEVKELNLNSLPKRNLLQLNRLTNAESELRQLINDERDKVGLAPYFDNPGLTRALETQLVYNMHYLLAKKFTTGPDNALILALHSEKAINESALSSYFSKQITDNEVNRIALIGDGMDQISLLLLYCERQGDDNNHHYVFAAMPWNSAWATEMNIQKLEPEVNSHLVNSQTTANSVEK</sequence>
<accession>A0A133Y7E6</accession>
<keyword evidence="1" id="KW-0175">Coiled coil</keyword>